<gene>
    <name evidence="2" type="ORF">PHMEG_00039273</name>
</gene>
<evidence type="ECO:0000256" key="1">
    <source>
        <dbReference type="SAM" id="MobiDB-lite"/>
    </source>
</evidence>
<proteinExistence type="predicted"/>
<evidence type="ECO:0000313" key="3">
    <source>
        <dbReference type="Proteomes" id="UP000198211"/>
    </source>
</evidence>
<feature type="compositionally biased region" description="Basic and acidic residues" evidence="1">
    <location>
        <begin position="104"/>
        <end position="114"/>
    </location>
</feature>
<feature type="non-terminal residue" evidence="2">
    <location>
        <position position="1"/>
    </location>
</feature>
<dbReference type="AlphaFoldDB" id="A0A225UG21"/>
<comment type="caution">
    <text evidence="2">The sequence shown here is derived from an EMBL/GenBank/DDBJ whole genome shotgun (WGS) entry which is preliminary data.</text>
</comment>
<reference evidence="3" key="1">
    <citation type="submission" date="2017-03" db="EMBL/GenBank/DDBJ databases">
        <title>Phytopthora megakarya and P. palmivora, two closely related causual agents of cacao black pod achieved similar genome size and gene model numbers by different mechanisms.</title>
        <authorList>
            <person name="Ali S."/>
            <person name="Shao J."/>
            <person name="Larry D.J."/>
            <person name="Kronmiller B."/>
            <person name="Shen D."/>
            <person name="Strem M.D."/>
            <person name="Melnick R.L."/>
            <person name="Guiltinan M.J."/>
            <person name="Tyler B.M."/>
            <person name="Meinhardt L.W."/>
            <person name="Bailey B.A."/>
        </authorList>
    </citation>
    <scope>NUCLEOTIDE SEQUENCE [LARGE SCALE GENOMIC DNA]</scope>
    <source>
        <strain evidence="3">zdho120</strain>
    </source>
</reference>
<sequence>ALTQSLIGLEVTYPCVNHFHFDEYGKIVWYAPEVDFVGALMKSLKSPELVTRVMGDALIDKAHMIGDETDGRQLADVEEVNVVKIDSSEHQRFSLSEEMDAMPDRWTSEKHSYEDDQDDPVAVVSDDEPYPESWHERPNRLDIDYILC</sequence>
<keyword evidence="3" id="KW-1185">Reference proteome</keyword>
<dbReference type="OrthoDB" id="73862at2759"/>
<protein>
    <submittedName>
        <fullName evidence="2">Uncharacterized protein</fullName>
    </submittedName>
</protein>
<accession>A0A225UG21</accession>
<feature type="compositionally biased region" description="Acidic residues" evidence="1">
    <location>
        <begin position="115"/>
        <end position="130"/>
    </location>
</feature>
<organism evidence="2 3">
    <name type="scientific">Phytophthora megakarya</name>
    <dbReference type="NCBI Taxonomy" id="4795"/>
    <lineage>
        <taxon>Eukaryota</taxon>
        <taxon>Sar</taxon>
        <taxon>Stramenopiles</taxon>
        <taxon>Oomycota</taxon>
        <taxon>Peronosporomycetes</taxon>
        <taxon>Peronosporales</taxon>
        <taxon>Peronosporaceae</taxon>
        <taxon>Phytophthora</taxon>
    </lineage>
</organism>
<dbReference type="EMBL" id="NBNE01019159">
    <property type="protein sequence ID" value="OWY91923.1"/>
    <property type="molecule type" value="Genomic_DNA"/>
</dbReference>
<name>A0A225UG21_9STRA</name>
<evidence type="ECO:0000313" key="2">
    <source>
        <dbReference type="EMBL" id="OWY91923.1"/>
    </source>
</evidence>
<feature type="region of interest" description="Disordered" evidence="1">
    <location>
        <begin position="104"/>
        <end position="135"/>
    </location>
</feature>
<dbReference type="Proteomes" id="UP000198211">
    <property type="component" value="Unassembled WGS sequence"/>
</dbReference>